<protein>
    <submittedName>
        <fullName evidence="2">Uncharacterized protein</fullName>
    </submittedName>
</protein>
<feature type="transmembrane region" description="Helical" evidence="1">
    <location>
        <begin position="56"/>
        <end position="78"/>
    </location>
</feature>
<comment type="caution">
    <text evidence="2">The sequence shown here is derived from an EMBL/GenBank/DDBJ whole genome shotgun (WGS) entry which is preliminary data.</text>
</comment>
<accession>A0A8E0VMX0</accession>
<evidence type="ECO:0000313" key="2">
    <source>
        <dbReference type="EMBL" id="KAA0194734.1"/>
    </source>
</evidence>
<keyword evidence="1" id="KW-0472">Membrane</keyword>
<sequence length="90" mass="10707">MVHLISCLVLEGVYLLKQNISPYDNNLVHQLLRKSLLHRFIRCTIYFDYMEHCGTVVFDSLLLWYVGFWICFFCIFNLPEVQLTLFGVEI</sequence>
<name>A0A8E0VMX0_9TREM</name>
<evidence type="ECO:0000256" key="1">
    <source>
        <dbReference type="SAM" id="Phobius"/>
    </source>
</evidence>
<proteinExistence type="predicted"/>
<dbReference type="Proteomes" id="UP000728185">
    <property type="component" value="Unassembled WGS sequence"/>
</dbReference>
<evidence type="ECO:0000313" key="3">
    <source>
        <dbReference type="Proteomes" id="UP000728185"/>
    </source>
</evidence>
<reference evidence="2" key="1">
    <citation type="submission" date="2019-05" db="EMBL/GenBank/DDBJ databases">
        <title>Annotation for the trematode Fasciolopsis buski.</title>
        <authorList>
            <person name="Choi Y.-J."/>
        </authorList>
    </citation>
    <scope>NUCLEOTIDE SEQUENCE</scope>
    <source>
        <strain evidence="2">HT</strain>
        <tissue evidence="2">Whole worm</tissue>
    </source>
</reference>
<keyword evidence="3" id="KW-1185">Reference proteome</keyword>
<gene>
    <name evidence="2" type="ORF">FBUS_02272</name>
</gene>
<organism evidence="2 3">
    <name type="scientific">Fasciolopsis buskii</name>
    <dbReference type="NCBI Taxonomy" id="27845"/>
    <lineage>
        <taxon>Eukaryota</taxon>
        <taxon>Metazoa</taxon>
        <taxon>Spiralia</taxon>
        <taxon>Lophotrochozoa</taxon>
        <taxon>Platyhelminthes</taxon>
        <taxon>Trematoda</taxon>
        <taxon>Digenea</taxon>
        <taxon>Plagiorchiida</taxon>
        <taxon>Echinostomata</taxon>
        <taxon>Echinostomatoidea</taxon>
        <taxon>Fasciolidae</taxon>
        <taxon>Fasciolopsis</taxon>
    </lineage>
</organism>
<dbReference type="EMBL" id="LUCM01004159">
    <property type="protein sequence ID" value="KAA0194734.1"/>
    <property type="molecule type" value="Genomic_DNA"/>
</dbReference>
<keyword evidence="1" id="KW-0812">Transmembrane</keyword>
<keyword evidence="1" id="KW-1133">Transmembrane helix</keyword>
<dbReference type="AlphaFoldDB" id="A0A8E0VMX0"/>